<comment type="caution">
    <text evidence="1">The sequence shown here is derived from an EMBL/GenBank/DDBJ whole genome shotgun (WGS) entry which is preliminary data.</text>
</comment>
<keyword evidence="2" id="KW-1185">Reference proteome</keyword>
<proteinExistence type="predicted"/>
<name>A0A8J2Z466_9GAMM</name>
<gene>
    <name evidence="1" type="ORF">GCM10010995_12830</name>
</gene>
<sequence>MLITIEPIAAIIPPMTERILGISDKKIAAKINVNIGMRYKALDKQQC</sequence>
<accession>A0A8J2Z466</accession>
<dbReference type="AlphaFoldDB" id="A0A8J2Z466"/>
<dbReference type="Proteomes" id="UP000636949">
    <property type="component" value="Unassembled WGS sequence"/>
</dbReference>
<dbReference type="EMBL" id="BMJS01000011">
    <property type="protein sequence ID" value="GGF97012.1"/>
    <property type="molecule type" value="Genomic_DNA"/>
</dbReference>
<reference evidence="1" key="1">
    <citation type="journal article" date="2014" name="Int. J. Syst. Evol. Microbiol.">
        <title>Complete genome sequence of Corynebacterium casei LMG S-19264T (=DSM 44701T), isolated from a smear-ripened cheese.</title>
        <authorList>
            <consortium name="US DOE Joint Genome Institute (JGI-PGF)"/>
            <person name="Walter F."/>
            <person name="Albersmeier A."/>
            <person name="Kalinowski J."/>
            <person name="Ruckert C."/>
        </authorList>
    </citation>
    <scope>NUCLEOTIDE SEQUENCE</scope>
    <source>
        <strain evidence="1">CGMCC 1.15758</strain>
    </source>
</reference>
<evidence type="ECO:0000313" key="2">
    <source>
        <dbReference type="Proteomes" id="UP000636949"/>
    </source>
</evidence>
<protein>
    <submittedName>
        <fullName evidence="1">Uncharacterized protein</fullName>
    </submittedName>
</protein>
<evidence type="ECO:0000313" key="1">
    <source>
        <dbReference type="EMBL" id="GGF97012.1"/>
    </source>
</evidence>
<reference evidence="1" key="2">
    <citation type="submission" date="2020-09" db="EMBL/GenBank/DDBJ databases">
        <authorList>
            <person name="Sun Q."/>
            <person name="Zhou Y."/>
        </authorList>
    </citation>
    <scope>NUCLEOTIDE SEQUENCE</scope>
    <source>
        <strain evidence="1">CGMCC 1.15758</strain>
    </source>
</reference>
<organism evidence="1 2">
    <name type="scientific">Cysteiniphilum litorale</name>
    <dbReference type="NCBI Taxonomy" id="2056700"/>
    <lineage>
        <taxon>Bacteria</taxon>
        <taxon>Pseudomonadati</taxon>
        <taxon>Pseudomonadota</taxon>
        <taxon>Gammaproteobacteria</taxon>
        <taxon>Thiotrichales</taxon>
        <taxon>Fastidiosibacteraceae</taxon>
        <taxon>Cysteiniphilum</taxon>
    </lineage>
</organism>